<dbReference type="Gene3D" id="3.40.50.1820">
    <property type="entry name" value="alpha/beta hydrolase"/>
    <property type="match status" value="1"/>
</dbReference>
<reference evidence="3 4" key="1">
    <citation type="journal article" date="2013" name="Int. J. Syst. Evol. Microbiol.">
        <title>Comamonas guangdongensis sp. nov., isolated from subterranean forest sediment, and emended description of the genus Comamonas.</title>
        <authorList>
            <person name="Zhang J."/>
            <person name="Wang Y."/>
            <person name="Zhou S."/>
            <person name="Wu C."/>
            <person name="He J."/>
            <person name="Li F."/>
        </authorList>
    </citation>
    <scope>NUCLEOTIDE SEQUENCE [LARGE SCALE GENOMIC DNA]</scope>
    <source>
        <strain evidence="3 4">CCTCC AB2011133</strain>
    </source>
</reference>
<accession>A0ABV3ZZH2</accession>
<keyword evidence="4" id="KW-1185">Reference proteome</keyword>
<dbReference type="RefSeq" id="WP_369340193.1">
    <property type="nucleotide sequence ID" value="NZ_JBFYGN010000030.1"/>
</dbReference>
<comment type="caution">
    <text evidence="3">The sequence shown here is derived from an EMBL/GenBank/DDBJ whole genome shotgun (WGS) entry which is preliminary data.</text>
</comment>
<dbReference type="InterPro" id="IPR050266">
    <property type="entry name" value="AB_hydrolase_sf"/>
</dbReference>
<evidence type="ECO:0000313" key="3">
    <source>
        <dbReference type="EMBL" id="MEX8195016.1"/>
    </source>
</evidence>
<organism evidence="3 4">
    <name type="scientific">Comamonas guangdongensis</name>
    <dbReference type="NCBI Taxonomy" id="510515"/>
    <lineage>
        <taxon>Bacteria</taxon>
        <taxon>Pseudomonadati</taxon>
        <taxon>Pseudomonadota</taxon>
        <taxon>Betaproteobacteria</taxon>
        <taxon>Burkholderiales</taxon>
        <taxon>Comamonadaceae</taxon>
        <taxon>Comamonas</taxon>
    </lineage>
</organism>
<dbReference type="SUPFAM" id="SSF53474">
    <property type="entry name" value="alpha/beta-Hydrolases"/>
    <property type="match status" value="1"/>
</dbReference>
<keyword evidence="1 3" id="KW-0378">Hydrolase</keyword>
<dbReference type="PANTHER" id="PTHR43798:SF31">
    <property type="entry name" value="AB HYDROLASE SUPERFAMILY PROTEIN YCLE"/>
    <property type="match status" value="1"/>
</dbReference>
<evidence type="ECO:0000259" key="2">
    <source>
        <dbReference type="Pfam" id="PF00561"/>
    </source>
</evidence>
<dbReference type="InterPro" id="IPR000073">
    <property type="entry name" value="AB_hydrolase_1"/>
</dbReference>
<proteinExistence type="predicted"/>
<dbReference type="GO" id="GO:0016787">
    <property type="term" value="F:hydrolase activity"/>
    <property type="evidence" value="ECO:0007669"/>
    <property type="project" value="UniProtKB-KW"/>
</dbReference>
<dbReference type="Proteomes" id="UP001561046">
    <property type="component" value="Unassembled WGS sequence"/>
</dbReference>
<gene>
    <name evidence="3" type="ORF">AB6724_19455</name>
</gene>
<evidence type="ECO:0000256" key="1">
    <source>
        <dbReference type="ARBA" id="ARBA00022801"/>
    </source>
</evidence>
<sequence length="294" mass="30683">MNQDTLSLKVQQLERAFPERLVQLPDGSQVAWREAGNAADEFAVVLLHGISSGAASWLDLALALGDKARVLAWDAPGYGASTPLTRPAPGDADYARALEQSLQALGVRRCLLVGHSLGALMAARLAGTASGLVEQLVLISPAGGYGAPAKAEQQAKVRQGRLAALAEKGVAGLAAVIDQRLVAAAAPETVRAWVRWNTARMQPQGYAQAVELLCGSDLGQAAGRLSMPVQVWVGEHDVVTPPAACKAWSELLGADYGTLAAAGHASPVEQPQAIAQKLASLLNQSTRIPTCRQP</sequence>
<feature type="domain" description="AB hydrolase-1" evidence="2">
    <location>
        <begin position="43"/>
        <end position="269"/>
    </location>
</feature>
<name>A0ABV3ZZH2_9BURK</name>
<protein>
    <submittedName>
        <fullName evidence="3">Alpha/beta fold hydrolase</fullName>
    </submittedName>
</protein>
<dbReference type="EMBL" id="JBFYGN010000030">
    <property type="protein sequence ID" value="MEX8195016.1"/>
    <property type="molecule type" value="Genomic_DNA"/>
</dbReference>
<dbReference type="Pfam" id="PF00561">
    <property type="entry name" value="Abhydrolase_1"/>
    <property type="match status" value="1"/>
</dbReference>
<dbReference type="InterPro" id="IPR029058">
    <property type="entry name" value="AB_hydrolase_fold"/>
</dbReference>
<evidence type="ECO:0000313" key="4">
    <source>
        <dbReference type="Proteomes" id="UP001561046"/>
    </source>
</evidence>
<dbReference type="PANTHER" id="PTHR43798">
    <property type="entry name" value="MONOACYLGLYCEROL LIPASE"/>
    <property type="match status" value="1"/>
</dbReference>